<dbReference type="SUPFAM" id="SSF54736">
    <property type="entry name" value="ClpS-like"/>
    <property type="match status" value="1"/>
</dbReference>
<proteinExistence type="predicted"/>
<dbReference type="EMBL" id="JALLBG020000101">
    <property type="protein sequence ID" value="KAL3764819.1"/>
    <property type="molecule type" value="Genomic_DNA"/>
</dbReference>
<comment type="caution">
    <text evidence="2">The sequence shown here is derived from an EMBL/GenBank/DDBJ whole genome shotgun (WGS) entry which is preliminary data.</text>
</comment>
<reference evidence="2 3" key="1">
    <citation type="submission" date="2024-10" db="EMBL/GenBank/DDBJ databases">
        <title>Updated reference genomes for cyclostephanoid diatoms.</title>
        <authorList>
            <person name="Roberts W.R."/>
            <person name="Alverson A.J."/>
        </authorList>
    </citation>
    <scope>NUCLEOTIDE SEQUENCE [LARGE SCALE GENOMIC DNA]</scope>
    <source>
        <strain evidence="2 3">AJA232-27</strain>
    </source>
</reference>
<dbReference type="InterPro" id="IPR003769">
    <property type="entry name" value="ClpS_core"/>
</dbReference>
<accession>A0ABD3MPC3</accession>
<dbReference type="InterPro" id="IPR014719">
    <property type="entry name" value="Ribosomal_bL12_C/ClpS-like"/>
</dbReference>
<protein>
    <recommendedName>
        <fullName evidence="1">Adaptor protein ClpS core domain-containing protein</fullName>
    </recommendedName>
</protein>
<gene>
    <name evidence="2" type="ORF">ACHAWU_006236</name>
</gene>
<dbReference type="PANTHER" id="PTHR33473:SF17">
    <property type="entry name" value="ATP-DEPENDENT CLP PROTEASE ADAPTER PROTEIN CLPS1, CHLOROPLASTIC"/>
    <property type="match status" value="1"/>
</dbReference>
<name>A0ABD3MPC3_9STRA</name>
<evidence type="ECO:0000313" key="3">
    <source>
        <dbReference type="Proteomes" id="UP001530293"/>
    </source>
</evidence>
<keyword evidence="3" id="KW-1185">Reference proteome</keyword>
<dbReference type="PANTHER" id="PTHR33473">
    <property type="entry name" value="ATP-DEPENDENT CLP PROTEASE ADAPTER PROTEIN CLPS1, CHLOROPLASTIC"/>
    <property type="match status" value="1"/>
</dbReference>
<feature type="domain" description="Adaptor protein ClpS core" evidence="1">
    <location>
        <begin position="98"/>
        <end position="161"/>
    </location>
</feature>
<evidence type="ECO:0000259" key="1">
    <source>
        <dbReference type="Pfam" id="PF02617"/>
    </source>
</evidence>
<sequence length="174" mass="18773">MMVQSLKLLRFAAAAAAAAAIISGATAFTLTTSSSASLGINSRPISPFTTSSLQASTSSSPFNSFSSSALLERSPTTIEKTDRDHLHDTNHEKSHDGEYLLRIYNDNINTREYVAVCLVQVVGLCESRAFYTMQQAHQNGIAKVGEYIQEVAECYEEQLTEKGIVCDVISAGGK</sequence>
<dbReference type="InterPro" id="IPR022935">
    <property type="entry name" value="ClpS"/>
</dbReference>
<dbReference type="Proteomes" id="UP001530293">
    <property type="component" value="Unassembled WGS sequence"/>
</dbReference>
<organism evidence="2 3">
    <name type="scientific">Discostella pseudostelligera</name>
    <dbReference type="NCBI Taxonomy" id="259834"/>
    <lineage>
        <taxon>Eukaryota</taxon>
        <taxon>Sar</taxon>
        <taxon>Stramenopiles</taxon>
        <taxon>Ochrophyta</taxon>
        <taxon>Bacillariophyta</taxon>
        <taxon>Coscinodiscophyceae</taxon>
        <taxon>Thalassiosirophycidae</taxon>
        <taxon>Stephanodiscales</taxon>
        <taxon>Stephanodiscaceae</taxon>
        <taxon>Discostella</taxon>
    </lineage>
</organism>
<dbReference type="AlphaFoldDB" id="A0ABD3MPC3"/>
<dbReference type="Gene3D" id="3.30.1390.10">
    <property type="match status" value="1"/>
</dbReference>
<dbReference type="Pfam" id="PF02617">
    <property type="entry name" value="ClpS"/>
    <property type="match status" value="1"/>
</dbReference>
<evidence type="ECO:0000313" key="2">
    <source>
        <dbReference type="EMBL" id="KAL3764819.1"/>
    </source>
</evidence>